<name>A0ABW4NPJ1_9LACT</name>
<dbReference type="CDD" id="cd01189">
    <property type="entry name" value="INT_ICEBs1_C_like"/>
    <property type="match status" value="1"/>
</dbReference>
<evidence type="ECO:0000313" key="5">
    <source>
        <dbReference type="EMBL" id="MFD1799407.1"/>
    </source>
</evidence>
<dbReference type="Proteomes" id="UP001597285">
    <property type="component" value="Unassembled WGS sequence"/>
</dbReference>
<gene>
    <name evidence="5" type="ORF">ACFSBK_06025</name>
</gene>
<keyword evidence="6" id="KW-1185">Reference proteome</keyword>
<dbReference type="InterPro" id="IPR011010">
    <property type="entry name" value="DNA_brk_join_enz"/>
</dbReference>
<dbReference type="EMBL" id="JBHUFF010000013">
    <property type="protein sequence ID" value="MFD1799407.1"/>
    <property type="molecule type" value="Genomic_DNA"/>
</dbReference>
<evidence type="ECO:0000256" key="3">
    <source>
        <dbReference type="ARBA" id="ARBA00023172"/>
    </source>
</evidence>
<dbReference type="SUPFAM" id="SSF56349">
    <property type="entry name" value="DNA breaking-rejoining enzymes"/>
    <property type="match status" value="1"/>
</dbReference>
<dbReference type="PANTHER" id="PTHR30349">
    <property type="entry name" value="PHAGE INTEGRASE-RELATED"/>
    <property type="match status" value="1"/>
</dbReference>
<accession>A0ABW4NPJ1</accession>
<dbReference type="PROSITE" id="PS51898">
    <property type="entry name" value="TYR_RECOMBINASE"/>
    <property type="match status" value="1"/>
</dbReference>
<dbReference type="Gene3D" id="1.10.150.130">
    <property type="match status" value="1"/>
</dbReference>
<dbReference type="RefSeq" id="WP_058918399.1">
    <property type="nucleotide sequence ID" value="NZ_JBHSQC010000025.1"/>
</dbReference>
<keyword evidence="3" id="KW-0233">DNA recombination</keyword>
<evidence type="ECO:0000259" key="4">
    <source>
        <dbReference type="PROSITE" id="PS51898"/>
    </source>
</evidence>
<dbReference type="InterPro" id="IPR050090">
    <property type="entry name" value="Tyrosine_recombinase_XerCD"/>
</dbReference>
<dbReference type="Gene3D" id="1.10.443.10">
    <property type="entry name" value="Intergrase catalytic core"/>
    <property type="match status" value="1"/>
</dbReference>
<comment type="similarity">
    <text evidence="1">Belongs to the 'phage' integrase family.</text>
</comment>
<feature type="domain" description="Tyr recombinase" evidence="4">
    <location>
        <begin position="164"/>
        <end position="365"/>
    </location>
</feature>
<dbReference type="InterPro" id="IPR002104">
    <property type="entry name" value="Integrase_catalytic"/>
</dbReference>
<sequence>MATYTKLKSGWRYRTNVVVNEERIQLMEKGFRTKREAQAAAEALESRLRRGGSVLDGNSPFIDYFENWYKVFRKGKFSNRNDRDILLSISVAKRFFKKTKLKEIDKVMYQSFLNDYGNGHATATVKKIHTYTRACLRDAHEAGAIIRDPSYRAFVKGTVEAQKESSKYLSQTEASLLLKETISNLNPMYASRYMIVFGLATGCRFSETLGLTWDCVDFKNKTVRINKTWDYEHKHDFAPTKNKSSNRVITIDDQTLSILNELKLYQAKRQLSSGLRNKKNLVFIDRQLTLTSNAGMNKTLKRLCVKAGVQEITSHSLRHTHASIMIYNDLNIKYISKRLGHETIVTTLQTYGHIIDELSQRESEQVSITMNDLYTHSAESGHKKSEQDVSRGV</sequence>
<reference evidence="6" key="1">
    <citation type="journal article" date="2019" name="Int. J. Syst. Evol. Microbiol.">
        <title>The Global Catalogue of Microorganisms (GCM) 10K type strain sequencing project: providing services to taxonomists for standard genome sequencing and annotation.</title>
        <authorList>
            <consortium name="The Broad Institute Genomics Platform"/>
            <consortium name="The Broad Institute Genome Sequencing Center for Infectious Disease"/>
            <person name="Wu L."/>
            <person name="Ma J."/>
        </authorList>
    </citation>
    <scope>NUCLEOTIDE SEQUENCE [LARGE SCALE GENOMIC DNA]</scope>
    <source>
        <strain evidence="6">KCTC 42143</strain>
    </source>
</reference>
<evidence type="ECO:0000256" key="1">
    <source>
        <dbReference type="ARBA" id="ARBA00008857"/>
    </source>
</evidence>
<evidence type="ECO:0000256" key="2">
    <source>
        <dbReference type="ARBA" id="ARBA00023125"/>
    </source>
</evidence>
<dbReference type="InterPro" id="IPR010998">
    <property type="entry name" value="Integrase_recombinase_N"/>
</dbReference>
<dbReference type="PANTHER" id="PTHR30349:SF64">
    <property type="entry name" value="PROPHAGE INTEGRASE INTD-RELATED"/>
    <property type="match status" value="1"/>
</dbReference>
<comment type="caution">
    <text evidence="5">The sequence shown here is derived from an EMBL/GenBank/DDBJ whole genome shotgun (WGS) entry which is preliminary data.</text>
</comment>
<keyword evidence="2" id="KW-0238">DNA-binding</keyword>
<dbReference type="InterPro" id="IPR013762">
    <property type="entry name" value="Integrase-like_cat_sf"/>
</dbReference>
<organism evidence="5 6">
    <name type="scientific">Carnobacterium antarcticum</name>
    <dbReference type="NCBI Taxonomy" id="2126436"/>
    <lineage>
        <taxon>Bacteria</taxon>
        <taxon>Bacillati</taxon>
        <taxon>Bacillota</taxon>
        <taxon>Bacilli</taxon>
        <taxon>Lactobacillales</taxon>
        <taxon>Carnobacteriaceae</taxon>
        <taxon>Carnobacterium</taxon>
    </lineage>
</organism>
<evidence type="ECO:0000313" key="6">
    <source>
        <dbReference type="Proteomes" id="UP001597285"/>
    </source>
</evidence>
<dbReference type="Pfam" id="PF00589">
    <property type="entry name" value="Phage_integrase"/>
    <property type="match status" value="1"/>
</dbReference>
<protein>
    <submittedName>
        <fullName evidence="5">Site-specific integrase</fullName>
    </submittedName>
</protein>
<proteinExistence type="inferred from homology"/>